<accession>A0A839EGN6</accession>
<evidence type="ECO:0000313" key="3">
    <source>
        <dbReference type="EMBL" id="MBA8876626.1"/>
    </source>
</evidence>
<keyword evidence="4" id="KW-1185">Reference proteome</keyword>
<gene>
    <name evidence="3" type="ORF">FHW16_000308</name>
</gene>
<dbReference type="Gene3D" id="1.10.260.40">
    <property type="entry name" value="lambda repressor-like DNA-binding domains"/>
    <property type="match status" value="1"/>
</dbReference>
<dbReference type="PROSITE" id="PS50943">
    <property type="entry name" value="HTH_CROC1"/>
    <property type="match status" value="1"/>
</dbReference>
<dbReference type="InterPro" id="IPR001387">
    <property type="entry name" value="Cro/C1-type_HTH"/>
</dbReference>
<name>A0A839EGN6_9HYPH</name>
<organism evidence="3 4">
    <name type="scientific">Phyllobacterium myrsinacearum</name>
    <dbReference type="NCBI Taxonomy" id="28101"/>
    <lineage>
        <taxon>Bacteria</taxon>
        <taxon>Pseudomonadati</taxon>
        <taxon>Pseudomonadota</taxon>
        <taxon>Alphaproteobacteria</taxon>
        <taxon>Hyphomicrobiales</taxon>
        <taxon>Phyllobacteriaceae</taxon>
        <taxon>Phyllobacterium</taxon>
    </lineage>
</organism>
<evidence type="ECO:0000313" key="4">
    <source>
        <dbReference type="Proteomes" id="UP000549052"/>
    </source>
</evidence>
<comment type="caution">
    <text evidence="3">The sequence shown here is derived from an EMBL/GenBank/DDBJ whole genome shotgun (WGS) entry which is preliminary data.</text>
</comment>
<dbReference type="CDD" id="cd00093">
    <property type="entry name" value="HTH_XRE"/>
    <property type="match status" value="1"/>
</dbReference>
<dbReference type="AlphaFoldDB" id="A0A839EGN6"/>
<reference evidence="3 4" key="1">
    <citation type="submission" date="2020-07" db="EMBL/GenBank/DDBJ databases">
        <title>Genomic Encyclopedia of Type Strains, Phase IV (KMG-V): Genome sequencing to study the core and pangenomes of soil and plant-associated prokaryotes.</title>
        <authorList>
            <person name="Whitman W."/>
        </authorList>
    </citation>
    <scope>NUCLEOTIDE SEQUENCE [LARGE SCALE GENOMIC DNA]</scope>
    <source>
        <strain evidence="3 4">AN3</strain>
    </source>
</reference>
<feature type="region of interest" description="Disordered" evidence="1">
    <location>
        <begin position="67"/>
        <end position="87"/>
    </location>
</feature>
<dbReference type="InterPro" id="IPR010982">
    <property type="entry name" value="Lambda_DNA-bd_dom_sf"/>
</dbReference>
<dbReference type="EMBL" id="JACGXN010000001">
    <property type="protein sequence ID" value="MBA8876626.1"/>
    <property type="molecule type" value="Genomic_DNA"/>
</dbReference>
<protein>
    <submittedName>
        <fullName evidence="3">Transcriptional regulator with XRE-family HTH domain</fullName>
    </submittedName>
</protein>
<sequence length="87" mass="9243">MAIIGHQIRAARSLIGMEQITLAEKAGVSANTIRNMEAFGSERVKVRTDTLDAVTDALKAQGVVFQQDGETTSGGPGVRLRAEKSSK</sequence>
<evidence type="ECO:0000256" key="1">
    <source>
        <dbReference type="SAM" id="MobiDB-lite"/>
    </source>
</evidence>
<dbReference type="Proteomes" id="UP000549052">
    <property type="component" value="Unassembled WGS sequence"/>
</dbReference>
<dbReference type="SUPFAM" id="SSF47413">
    <property type="entry name" value="lambda repressor-like DNA-binding domains"/>
    <property type="match status" value="1"/>
</dbReference>
<dbReference type="GO" id="GO:0003677">
    <property type="term" value="F:DNA binding"/>
    <property type="evidence" value="ECO:0007669"/>
    <property type="project" value="InterPro"/>
</dbReference>
<evidence type="ECO:0000259" key="2">
    <source>
        <dbReference type="PROSITE" id="PS50943"/>
    </source>
</evidence>
<proteinExistence type="predicted"/>
<feature type="domain" description="HTH cro/C1-type" evidence="2">
    <location>
        <begin position="8"/>
        <end position="37"/>
    </location>
</feature>
<dbReference type="RefSeq" id="WP_182547403.1">
    <property type="nucleotide sequence ID" value="NZ_JACGXN010000001.1"/>
</dbReference>